<dbReference type="Gene3D" id="3.40.50.300">
    <property type="entry name" value="P-loop containing nucleotide triphosphate hydrolases"/>
    <property type="match status" value="1"/>
</dbReference>
<dbReference type="PANTHER" id="PTHR24220">
    <property type="entry name" value="IMPORT ATP-BINDING PROTEIN"/>
    <property type="match status" value="1"/>
</dbReference>
<dbReference type="Proteomes" id="UP000011922">
    <property type="component" value="Unassembled WGS sequence"/>
</dbReference>
<comment type="caution">
    <text evidence="6">The sequence shown here is derived from an EMBL/GenBank/DDBJ whole genome shotgun (WGS) entry which is preliminary data.</text>
</comment>
<dbReference type="InterPro" id="IPR017871">
    <property type="entry name" value="ABC_transporter-like_CS"/>
</dbReference>
<dbReference type="InterPro" id="IPR027417">
    <property type="entry name" value="P-loop_NTPase"/>
</dbReference>
<evidence type="ECO:0000256" key="1">
    <source>
        <dbReference type="ARBA" id="ARBA00022448"/>
    </source>
</evidence>
<reference evidence="6 7" key="1">
    <citation type="journal article" date="2013" name="Genome Announc.">
        <title>Draft Genome Sequence for Desulfovibrio africanus Strain PCS.</title>
        <authorList>
            <person name="Brown S.D."/>
            <person name="Utturkar S.M."/>
            <person name="Arkin A.P."/>
            <person name="Deutschbauer A.M."/>
            <person name="Elias D.A."/>
            <person name="Hazen T.C."/>
            <person name="Chakraborty R."/>
        </authorList>
    </citation>
    <scope>NUCLEOTIDE SEQUENCE [LARGE SCALE GENOMIC DNA]</scope>
    <source>
        <strain evidence="6 7">PCS</strain>
    </source>
</reference>
<proteinExistence type="inferred from homology"/>
<evidence type="ECO:0000259" key="5">
    <source>
        <dbReference type="PROSITE" id="PS50893"/>
    </source>
</evidence>
<sequence>MVSIKLNGVGKVFHTNRIPHTALVDIDLRIEPGEFACLAGPSGSGKTTLLNLIGALDTPTSGMLRVDGCELAGLSRAEAARFRRERIGFVFQNFNLVPVLSAYENVEYTLLLRGMKERERRRRVEEILDSVGLAEHMRKRPAELSGGQQQRVAVARAIVGEPAIVLADEPTGSLDSATGAGLLELLEAINRERGATFLFSSHDANIIGRARRVIMLKDGGILSDDIRSAGSMIR</sequence>
<dbReference type="PROSITE" id="PS50893">
    <property type="entry name" value="ABC_TRANSPORTER_2"/>
    <property type="match status" value="1"/>
</dbReference>
<dbReference type="InterPro" id="IPR015854">
    <property type="entry name" value="ABC_transpr_LolD-like"/>
</dbReference>
<dbReference type="EMBL" id="AOSV01000041">
    <property type="protein sequence ID" value="EMG35654.1"/>
    <property type="molecule type" value="Genomic_DNA"/>
</dbReference>
<evidence type="ECO:0000256" key="4">
    <source>
        <dbReference type="ARBA" id="ARBA00038388"/>
    </source>
</evidence>
<dbReference type="InterPro" id="IPR017911">
    <property type="entry name" value="MacB-like_ATP-bd"/>
</dbReference>
<dbReference type="CDD" id="cd03255">
    <property type="entry name" value="ABC_MJ0796_LolCDE_FtsE"/>
    <property type="match status" value="1"/>
</dbReference>
<evidence type="ECO:0000313" key="7">
    <source>
        <dbReference type="Proteomes" id="UP000011922"/>
    </source>
</evidence>
<keyword evidence="2" id="KW-0547">Nucleotide-binding</keyword>
<organism evidence="6 7">
    <name type="scientific">Desulfocurvibacter africanus PCS</name>
    <dbReference type="NCBI Taxonomy" id="1262666"/>
    <lineage>
        <taxon>Bacteria</taxon>
        <taxon>Pseudomonadati</taxon>
        <taxon>Thermodesulfobacteriota</taxon>
        <taxon>Desulfovibrionia</taxon>
        <taxon>Desulfovibrionales</taxon>
        <taxon>Desulfovibrionaceae</taxon>
        <taxon>Desulfocurvibacter</taxon>
    </lineage>
</organism>
<dbReference type="FunFam" id="3.40.50.300:FF:000032">
    <property type="entry name" value="Export ABC transporter ATP-binding protein"/>
    <property type="match status" value="1"/>
</dbReference>
<dbReference type="InterPro" id="IPR003439">
    <property type="entry name" value="ABC_transporter-like_ATP-bd"/>
</dbReference>
<dbReference type="SUPFAM" id="SSF52540">
    <property type="entry name" value="P-loop containing nucleoside triphosphate hydrolases"/>
    <property type="match status" value="1"/>
</dbReference>
<dbReference type="GO" id="GO:0005886">
    <property type="term" value="C:plasma membrane"/>
    <property type="evidence" value="ECO:0007669"/>
    <property type="project" value="TreeGrafter"/>
</dbReference>
<dbReference type="SMART" id="SM00382">
    <property type="entry name" value="AAA"/>
    <property type="match status" value="1"/>
</dbReference>
<dbReference type="Pfam" id="PF00005">
    <property type="entry name" value="ABC_tran"/>
    <property type="match status" value="1"/>
</dbReference>
<gene>
    <name evidence="6" type="ORF">PCS_03594</name>
</gene>
<dbReference type="RefSeq" id="WP_005989778.1">
    <property type="nucleotide sequence ID" value="NZ_AOSV01000041.1"/>
</dbReference>
<feature type="domain" description="ABC transporter" evidence="5">
    <location>
        <begin position="4"/>
        <end position="233"/>
    </location>
</feature>
<evidence type="ECO:0000313" key="6">
    <source>
        <dbReference type="EMBL" id="EMG35654.1"/>
    </source>
</evidence>
<dbReference type="PROSITE" id="PS00211">
    <property type="entry name" value="ABC_TRANSPORTER_1"/>
    <property type="match status" value="1"/>
</dbReference>
<dbReference type="GO" id="GO:0022857">
    <property type="term" value="F:transmembrane transporter activity"/>
    <property type="evidence" value="ECO:0007669"/>
    <property type="project" value="TreeGrafter"/>
</dbReference>
<keyword evidence="1" id="KW-0813">Transport</keyword>
<evidence type="ECO:0000256" key="2">
    <source>
        <dbReference type="ARBA" id="ARBA00022741"/>
    </source>
</evidence>
<comment type="similarity">
    <text evidence="4">Belongs to the ABC transporter superfamily. Macrolide exporter (TC 3.A.1.122) family.</text>
</comment>
<name>M5PNZ3_DESAF</name>
<dbReference type="GO" id="GO:0098796">
    <property type="term" value="C:membrane protein complex"/>
    <property type="evidence" value="ECO:0007669"/>
    <property type="project" value="UniProtKB-ARBA"/>
</dbReference>
<dbReference type="AlphaFoldDB" id="M5PNZ3"/>
<dbReference type="InterPro" id="IPR003593">
    <property type="entry name" value="AAA+_ATPase"/>
</dbReference>
<dbReference type="PANTHER" id="PTHR24220:SF648">
    <property type="entry name" value="ABC TRANSPORTER ATP-BINDING PROTEIN YTRE"/>
    <property type="match status" value="1"/>
</dbReference>
<evidence type="ECO:0000256" key="3">
    <source>
        <dbReference type="ARBA" id="ARBA00022840"/>
    </source>
</evidence>
<accession>M5PNZ3</accession>
<dbReference type="GO" id="GO:0016887">
    <property type="term" value="F:ATP hydrolysis activity"/>
    <property type="evidence" value="ECO:0007669"/>
    <property type="project" value="InterPro"/>
</dbReference>
<protein>
    <submittedName>
        <fullName evidence="6">ABC-type antimicrobial peptide transport system, ATPase component</fullName>
    </submittedName>
</protein>
<dbReference type="PATRIC" id="fig|1262666.3.peg.3657"/>
<dbReference type="GO" id="GO:0005524">
    <property type="term" value="F:ATP binding"/>
    <property type="evidence" value="ECO:0007669"/>
    <property type="project" value="UniProtKB-KW"/>
</dbReference>
<dbReference type="OrthoDB" id="9809450at2"/>
<keyword evidence="3" id="KW-0067">ATP-binding</keyword>